<proteinExistence type="predicted"/>
<reference evidence="1" key="1">
    <citation type="submission" date="2020-10" db="EMBL/GenBank/DDBJ databases">
        <authorList>
            <person name="Gilroy R."/>
        </authorList>
    </citation>
    <scope>NUCLEOTIDE SEQUENCE</scope>
    <source>
        <strain evidence="1">B1-13419</strain>
    </source>
</reference>
<accession>A0A9D9ILE6</accession>
<dbReference type="EMBL" id="JADIMD010000044">
    <property type="protein sequence ID" value="MBO8474291.1"/>
    <property type="molecule type" value="Genomic_DNA"/>
</dbReference>
<evidence type="ECO:0008006" key="3">
    <source>
        <dbReference type="Google" id="ProtNLM"/>
    </source>
</evidence>
<sequence length="260" mass="29017">MKAGIRNILAATVICAVAIALAVCLGISGKTGREMACTGLKVTVLDSAKNSFVNADDIRLCLDRDFGEYIGKPLHEIDLDKAEGIIDKRSAVLNSEAFFTRDGLLNIHVTQREAAIRFQGKTTGFYADEEGYVFPLQPNYTSHVTIVDGKIPVRIEQGYKGEIQDSKSRQWVLDILEMVSFMKESHGWEKNIVQISVQDNGDIILVPRTGNEKFIFGGPDNFEEKFARIEKYYTAIKPAKEDGHYSSVNVKYDGQIICRE</sequence>
<dbReference type="AlphaFoldDB" id="A0A9D9ILE6"/>
<name>A0A9D9ILE6_9BACT</name>
<evidence type="ECO:0000313" key="1">
    <source>
        <dbReference type="EMBL" id="MBO8474291.1"/>
    </source>
</evidence>
<comment type="caution">
    <text evidence="1">The sequence shown here is derived from an EMBL/GenBank/DDBJ whole genome shotgun (WGS) entry which is preliminary data.</text>
</comment>
<evidence type="ECO:0000313" key="2">
    <source>
        <dbReference type="Proteomes" id="UP000823757"/>
    </source>
</evidence>
<protein>
    <recommendedName>
        <fullName evidence="3">Cell division protein FtsQ</fullName>
    </recommendedName>
</protein>
<organism evidence="1 2">
    <name type="scientific">Candidatus Cryptobacteroides faecigallinarum</name>
    <dbReference type="NCBI Taxonomy" id="2840763"/>
    <lineage>
        <taxon>Bacteria</taxon>
        <taxon>Pseudomonadati</taxon>
        <taxon>Bacteroidota</taxon>
        <taxon>Bacteroidia</taxon>
        <taxon>Bacteroidales</taxon>
        <taxon>Candidatus Cryptobacteroides</taxon>
    </lineage>
</organism>
<gene>
    <name evidence="1" type="ORF">IAB91_03240</name>
</gene>
<reference evidence="1" key="2">
    <citation type="journal article" date="2021" name="PeerJ">
        <title>Extensive microbial diversity within the chicken gut microbiome revealed by metagenomics and culture.</title>
        <authorList>
            <person name="Gilroy R."/>
            <person name="Ravi A."/>
            <person name="Getino M."/>
            <person name="Pursley I."/>
            <person name="Horton D.L."/>
            <person name="Alikhan N.F."/>
            <person name="Baker D."/>
            <person name="Gharbi K."/>
            <person name="Hall N."/>
            <person name="Watson M."/>
            <person name="Adriaenssens E.M."/>
            <person name="Foster-Nyarko E."/>
            <person name="Jarju S."/>
            <person name="Secka A."/>
            <person name="Antonio M."/>
            <person name="Oren A."/>
            <person name="Chaudhuri R.R."/>
            <person name="La Ragione R."/>
            <person name="Hildebrand F."/>
            <person name="Pallen M.J."/>
        </authorList>
    </citation>
    <scope>NUCLEOTIDE SEQUENCE</scope>
    <source>
        <strain evidence="1">B1-13419</strain>
    </source>
</reference>
<dbReference type="Proteomes" id="UP000823757">
    <property type="component" value="Unassembled WGS sequence"/>
</dbReference>